<feature type="signal peptide" evidence="1">
    <location>
        <begin position="1"/>
        <end position="26"/>
    </location>
</feature>
<evidence type="ECO:0000313" key="4">
    <source>
        <dbReference type="Proteomes" id="UP000499080"/>
    </source>
</evidence>
<reference evidence="2 4" key="1">
    <citation type="journal article" date="2019" name="Sci. Rep.">
        <title>Orb-weaving spider Araneus ventricosus genome elucidates the spidroin gene catalogue.</title>
        <authorList>
            <person name="Kono N."/>
            <person name="Nakamura H."/>
            <person name="Ohtoshi R."/>
            <person name="Moran D.A.P."/>
            <person name="Shinohara A."/>
            <person name="Yoshida Y."/>
            <person name="Fujiwara M."/>
            <person name="Mori M."/>
            <person name="Tomita M."/>
            <person name="Arakawa K."/>
        </authorList>
    </citation>
    <scope>NUCLEOTIDE SEQUENCE [LARGE SCALE GENOMIC DNA]</scope>
</reference>
<proteinExistence type="predicted"/>
<evidence type="ECO:0000313" key="3">
    <source>
        <dbReference type="EMBL" id="GBM18902.1"/>
    </source>
</evidence>
<feature type="chain" id="PRO_5036129088" description="Secreted protein" evidence="1">
    <location>
        <begin position="27"/>
        <end position="83"/>
    </location>
</feature>
<accession>A0A4Y2DQ46</accession>
<gene>
    <name evidence="2" type="ORF">AVEN_22371_1</name>
    <name evidence="3" type="ORF">AVEN_84064_1</name>
</gene>
<dbReference type="EMBL" id="BGPR01090323">
    <property type="protein sequence ID" value="GBM18902.1"/>
    <property type="molecule type" value="Genomic_DNA"/>
</dbReference>
<sequence length="83" mass="9447">MHRVVHVALRLLPFGLLSHCLYCLHGLNPRNFWWPSGKVPALDRRIPGSKPDSTEDPPYDVVTKHPSADVVLKTHGHRITHRV</sequence>
<keyword evidence="1" id="KW-0732">Signal</keyword>
<protein>
    <recommendedName>
        <fullName evidence="5">Secreted protein</fullName>
    </recommendedName>
</protein>
<dbReference type="EMBL" id="BGPR01090319">
    <property type="protein sequence ID" value="GBM18881.1"/>
    <property type="molecule type" value="Genomic_DNA"/>
</dbReference>
<name>A0A4Y2DQ46_ARAVE</name>
<keyword evidence="4" id="KW-1185">Reference proteome</keyword>
<dbReference type="AlphaFoldDB" id="A0A4Y2DQ46"/>
<organism evidence="2 4">
    <name type="scientific">Araneus ventricosus</name>
    <name type="common">Orbweaver spider</name>
    <name type="synonym">Epeira ventricosa</name>
    <dbReference type="NCBI Taxonomy" id="182803"/>
    <lineage>
        <taxon>Eukaryota</taxon>
        <taxon>Metazoa</taxon>
        <taxon>Ecdysozoa</taxon>
        <taxon>Arthropoda</taxon>
        <taxon>Chelicerata</taxon>
        <taxon>Arachnida</taxon>
        <taxon>Araneae</taxon>
        <taxon>Araneomorphae</taxon>
        <taxon>Entelegynae</taxon>
        <taxon>Araneoidea</taxon>
        <taxon>Araneidae</taxon>
        <taxon>Araneus</taxon>
    </lineage>
</organism>
<dbReference type="Proteomes" id="UP000499080">
    <property type="component" value="Unassembled WGS sequence"/>
</dbReference>
<comment type="caution">
    <text evidence="2">The sequence shown here is derived from an EMBL/GenBank/DDBJ whole genome shotgun (WGS) entry which is preliminary data.</text>
</comment>
<evidence type="ECO:0000313" key="2">
    <source>
        <dbReference type="EMBL" id="GBM18881.1"/>
    </source>
</evidence>
<evidence type="ECO:0000256" key="1">
    <source>
        <dbReference type="SAM" id="SignalP"/>
    </source>
</evidence>
<evidence type="ECO:0008006" key="5">
    <source>
        <dbReference type="Google" id="ProtNLM"/>
    </source>
</evidence>